<organism evidence="1 2">
    <name type="scientific">Paractinoplanes abujensis</name>
    <dbReference type="NCBI Taxonomy" id="882441"/>
    <lineage>
        <taxon>Bacteria</taxon>
        <taxon>Bacillati</taxon>
        <taxon>Actinomycetota</taxon>
        <taxon>Actinomycetes</taxon>
        <taxon>Micromonosporales</taxon>
        <taxon>Micromonosporaceae</taxon>
        <taxon>Paractinoplanes</taxon>
    </lineage>
</organism>
<reference evidence="1 2" key="1">
    <citation type="submission" date="2020-08" db="EMBL/GenBank/DDBJ databases">
        <title>Sequencing the genomes of 1000 actinobacteria strains.</title>
        <authorList>
            <person name="Klenk H.-P."/>
        </authorList>
    </citation>
    <scope>NUCLEOTIDE SEQUENCE [LARGE SCALE GENOMIC DNA]</scope>
    <source>
        <strain evidence="1 2">DSM 45518</strain>
    </source>
</reference>
<sequence>MVATWAGETKVRNRIGRQRLQECAATVDEVLQSLGLTPDQAEQLNTLLRIVATAAR</sequence>
<gene>
    <name evidence="1" type="ORF">BKA14_003820</name>
</gene>
<dbReference type="AlphaFoldDB" id="A0A7W7CS40"/>
<keyword evidence="2" id="KW-1185">Reference proteome</keyword>
<dbReference type="RefSeq" id="WP_184952261.1">
    <property type="nucleotide sequence ID" value="NZ_BOMC01000055.1"/>
</dbReference>
<evidence type="ECO:0000313" key="1">
    <source>
        <dbReference type="EMBL" id="MBB4693672.1"/>
    </source>
</evidence>
<accession>A0A7W7CS40</accession>
<proteinExistence type="predicted"/>
<comment type="caution">
    <text evidence="1">The sequence shown here is derived from an EMBL/GenBank/DDBJ whole genome shotgun (WGS) entry which is preliminary data.</text>
</comment>
<evidence type="ECO:0000313" key="2">
    <source>
        <dbReference type="Proteomes" id="UP000542742"/>
    </source>
</evidence>
<protein>
    <submittedName>
        <fullName evidence="1">Uncharacterized protein</fullName>
    </submittedName>
</protein>
<dbReference type="EMBL" id="JACHMF010000001">
    <property type="protein sequence ID" value="MBB4693672.1"/>
    <property type="molecule type" value="Genomic_DNA"/>
</dbReference>
<name>A0A7W7CS40_9ACTN</name>
<dbReference type="Proteomes" id="UP000542742">
    <property type="component" value="Unassembled WGS sequence"/>
</dbReference>